<keyword evidence="1" id="KW-0472">Membrane</keyword>
<evidence type="ECO:0000313" key="2">
    <source>
        <dbReference type="EMBL" id="SLN63532.1"/>
    </source>
</evidence>
<accession>A0A1X6ZYG0</accession>
<keyword evidence="3" id="KW-1185">Reference proteome</keyword>
<name>A0A1X6ZYG0_9RHOB</name>
<dbReference type="EMBL" id="FWFX01000012">
    <property type="protein sequence ID" value="SLN63532.1"/>
    <property type="molecule type" value="Genomic_DNA"/>
</dbReference>
<reference evidence="2 3" key="1">
    <citation type="submission" date="2017-03" db="EMBL/GenBank/DDBJ databases">
        <authorList>
            <person name="Afonso C.L."/>
            <person name="Miller P.J."/>
            <person name="Scott M.A."/>
            <person name="Spackman E."/>
            <person name="Goraichik I."/>
            <person name="Dimitrov K.M."/>
            <person name="Suarez D.L."/>
            <person name="Swayne D.E."/>
        </authorList>
    </citation>
    <scope>NUCLEOTIDE SEQUENCE [LARGE SCALE GENOMIC DNA]</scope>
    <source>
        <strain evidence="2 3">CECT 7450</strain>
    </source>
</reference>
<dbReference type="AlphaFoldDB" id="A0A1X6ZYG0"/>
<feature type="transmembrane region" description="Helical" evidence="1">
    <location>
        <begin position="26"/>
        <end position="46"/>
    </location>
</feature>
<keyword evidence="1" id="KW-1133">Transmembrane helix</keyword>
<organism evidence="2 3">
    <name type="scientific">Roseovarius albus</name>
    <dbReference type="NCBI Taxonomy" id="1247867"/>
    <lineage>
        <taxon>Bacteria</taxon>
        <taxon>Pseudomonadati</taxon>
        <taxon>Pseudomonadota</taxon>
        <taxon>Alphaproteobacteria</taxon>
        <taxon>Rhodobacterales</taxon>
        <taxon>Roseobacteraceae</taxon>
        <taxon>Roseovarius</taxon>
    </lineage>
</organism>
<dbReference type="Proteomes" id="UP000193061">
    <property type="component" value="Unassembled WGS sequence"/>
</dbReference>
<keyword evidence="1" id="KW-0812">Transmembrane</keyword>
<evidence type="ECO:0000256" key="1">
    <source>
        <dbReference type="SAM" id="Phobius"/>
    </source>
</evidence>
<gene>
    <name evidence="2" type="ORF">ROA7450_03329</name>
</gene>
<sequence>MMFPSALGVTARERPERFRLEAITEVVLRLAGVLLIVGAIMVQALLPDNATEQMVTSSRFLSLASVAVGLFIFAYGTRGFRHQLRLNIVQRTLELTRININDQGRISRTINIDDIESFYIVRPKVPNGVAKLYVRTQASGTPFFAIGGQLDEIERLHQEMCSSIAVAQKMGGMPPDPAKA</sequence>
<feature type="transmembrane region" description="Helical" evidence="1">
    <location>
        <begin position="58"/>
        <end position="76"/>
    </location>
</feature>
<protein>
    <submittedName>
        <fullName evidence="2">Uncharacterized protein</fullName>
    </submittedName>
</protein>
<proteinExistence type="predicted"/>
<evidence type="ECO:0000313" key="3">
    <source>
        <dbReference type="Proteomes" id="UP000193061"/>
    </source>
</evidence>